<feature type="region of interest" description="Disordered" evidence="1">
    <location>
        <begin position="1"/>
        <end position="28"/>
    </location>
</feature>
<dbReference type="EMBL" id="CP097503">
    <property type="protein sequence ID" value="URD84575.1"/>
    <property type="molecule type" value="Genomic_DNA"/>
</dbReference>
<keyword evidence="2" id="KW-1133">Transmembrane helix</keyword>
<reference evidence="3" key="1">
    <citation type="submission" date="2022-05" db="EMBL/GenBank/DDBJ databases">
        <title>The Musa troglodytarum L. genome provides insights into the mechanism of non-climacteric behaviour and enrichment of carotenoids.</title>
        <authorList>
            <person name="Wang J."/>
        </authorList>
    </citation>
    <scope>NUCLEOTIDE SEQUENCE</scope>
    <source>
        <tissue evidence="3">Leaf</tissue>
    </source>
</reference>
<evidence type="ECO:0000313" key="4">
    <source>
        <dbReference type="Proteomes" id="UP001055439"/>
    </source>
</evidence>
<organism evidence="3 4">
    <name type="scientific">Musa troglodytarum</name>
    <name type="common">fe'i banana</name>
    <dbReference type="NCBI Taxonomy" id="320322"/>
    <lineage>
        <taxon>Eukaryota</taxon>
        <taxon>Viridiplantae</taxon>
        <taxon>Streptophyta</taxon>
        <taxon>Embryophyta</taxon>
        <taxon>Tracheophyta</taxon>
        <taxon>Spermatophyta</taxon>
        <taxon>Magnoliopsida</taxon>
        <taxon>Liliopsida</taxon>
        <taxon>Zingiberales</taxon>
        <taxon>Musaceae</taxon>
        <taxon>Musa</taxon>
    </lineage>
</organism>
<evidence type="ECO:0000256" key="2">
    <source>
        <dbReference type="SAM" id="Phobius"/>
    </source>
</evidence>
<dbReference type="OrthoDB" id="10648770at2759"/>
<name>A0A9E7EXI9_9LILI</name>
<dbReference type="Proteomes" id="UP001055439">
    <property type="component" value="Chromosome 10"/>
</dbReference>
<protein>
    <submittedName>
        <fullName evidence="3">Uncharacterized protein</fullName>
    </submittedName>
</protein>
<evidence type="ECO:0000256" key="1">
    <source>
        <dbReference type="SAM" id="MobiDB-lite"/>
    </source>
</evidence>
<accession>A0A9E7EXI9</accession>
<gene>
    <name evidence="3" type="ORF">MUK42_01021</name>
</gene>
<sequence>MRPEGDVLDEEEDGSARSSASNSPREVGEAVERYQDEDSTRVCIVFLEFDVFFVVLCVSGMCDWYCCLLLFAMCFCNSICCCRAGVSPCFLLYVIHLLMHSYSLCTDEALICSNS</sequence>
<evidence type="ECO:0000313" key="3">
    <source>
        <dbReference type="EMBL" id="URD84575.1"/>
    </source>
</evidence>
<feature type="transmembrane region" description="Helical" evidence="2">
    <location>
        <begin position="51"/>
        <end position="73"/>
    </location>
</feature>
<proteinExistence type="predicted"/>
<dbReference type="AlphaFoldDB" id="A0A9E7EXI9"/>
<keyword evidence="2" id="KW-0812">Transmembrane</keyword>
<keyword evidence="2" id="KW-0472">Membrane</keyword>
<keyword evidence="4" id="KW-1185">Reference proteome</keyword>
<feature type="compositionally biased region" description="Acidic residues" evidence="1">
    <location>
        <begin position="1"/>
        <end position="13"/>
    </location>
</feature>